<name>A0A1I6INZ5_9FIRM</name>
<evidence type="ECO:0000313" key="3">
    <source>
        <dbReference type="EMBL" id="SFR68446.1"/>
    </source>
</evidence>
<keyword evidence="2" id="KW-0812">Transmembrane</keyword>
<dbReference type="RefSeq" id="WP_092559572.1">
    <property type="nucleotide sequence ID" value="NZ_FOYZ01000003.1"/>
</dbReference>
<proteinExistence type="predicted"/>
<sequence length="243" mass="27632">MKQSKISERDKKLLIILVTILLVAASGFFVIKPNFDKAKAVKKDNVALQTELDTLKAKEQKKEEIRQKKEEKEAEITEIASKYPCLVKTEKIIEMMVKLEEKTNITLTSITLEGLKPFYVGTSVQTELEQCITDREVYALFQQEVEEVDVLQLIAAQQKFTISFDGANYKAFNNIIEYFIKNEYHMTIDSMDMAFDSSSGLLSGSITVSAYCMGKNGIPYIEPDLAYIQTKKPDIFDTFSKSK</sequence>
<feature type="coiled-coil region" evidence="1">
    <location>
        <begin position="38"/>
        <end position="82"/>
    </location>
</feature>
<feature type="transmembrane region" description="Helical" evidence="2">
    <location>
        <begin position="12"/>
        <end position="31"/>
    </location>
</feature>
<dbReference type="STRING" id="37658.SAMN05661086_00967"/>
<accession>A0A1I6INZ5</accession>
<evidence type="ECO:0008006" key="5">
    <source>
        <dbReference type="Google" id="ProtNLM"/>
    </source>
</evidence>
<evidence type="ECO:0000313" key="4">
    <source>
        <dbReference type="Proteomes" id="UP000199659"/>
    </source>
</evidence>
<dbReference type="EMBL" id="FOYZ01000003">
    <property type="protein sequence ID" value="SFR68446.1"/>
    <property type="molecule type" value="Genomic_DNA"/>
</dbReference>
<reference evidence="3 4" key="1">
    <citation type="submission" date="2016-10" db="EMBL/GenBank/DDBJ databases">
        <authorList>
            <person name="de Groot N.N."/>
        </authorList>
    </citation>
    <scope>NUCLEOTIDE SEQUENCE [LARGE SCALE GENOMIC DNA]</scope>
    <source>
        <strain evidence="3 4">743A</strain>
    </source>
</reference>
<keyword evidence="1" id="KW-0175">Coiled coil</keyword>
<organism evidence="3 4">
    <name type="scientific">Anaeromicropila populeti</name>
    <dbReference type="NCBI Taxonomy" id="37658"/>
    <lineage>
        <taxon>Bacteria</taxon>
        <taxon>Bacillati</taxon>
        <taxon>Bacillota</taxon>
        <taxon>Clostridia</taxon>
        <taxon>Lachnospirales</taxon>
        <taxon>Lachnospiraceae</taxon>
        <taxon>Anaeromicropila</taxon>
    </lineage>
</organism>
<dbReference type="AlphaFoldDB" id="A0A1I6INZ5"/>
<keyword evidence="2" id="KW-1133">Transmembrane helix</keyword>
<protein>
    <recommendedName>
        <fullName evidence="5">Type IV pilus assembly protein PilO</fullName>
    </recommendedName>
</protein>
<keyword evidence="4" id="KW-1185">Reference proteome</keyword>
<gene>
    <name evidence="3" type="ORF">SAMN05661086_00967</name>
</gene>
<evidence type="ECO:0000256" key="1">
    <source>
        <dbReference type="SAM" id="Coils"/>
    </source>
</evidence>
<dbReference type="Proteomes" id="UP000199659">
    <property type="component" value="Unassembled WGS sequence"/>
</dbReference>
<dbReference type="OrthoDB" id="2023376at2"/>
<evidence type="ECO:0000256" key="2">
    <source>
        <dbReference type="SAM" id="Phobius"/>
    </source>
</evidence>
<keyword evidence="2" id="KW-0472">Membrane</keyword>